<dbReference type="Pfam" id="PF19054">
    <property type="entry name" value="DUF5753"/>
    <property type="match status" value="1"/>
</dbReference>
<dbReference type="InterPro" id="IPR010982">
    <property type="entry name" value="Lambda_DNA-bd_dom_sf"/>
</dbReference>
<dbReference type="GO" id="GO:0003677">
    <property type="term" value="F:DNA binding"/>
    <property type="evidence" value="ECO:0007669"/>
    <property type="project" value="InterPro"/>
</dbReference>
<dbReference type="InterPro" id="IPR001387">
    <property type="entry name" value="Cro/C1-type_HTH"/>
</dbReference>
<gene>
    <name evidence="2" type="ORF">CLV63_113138</name>
</gene>
<feature type="domain" description="HTH cro/C1-type" evidence="1">
    <location>
        <begin position="15"/>
        <end position="68"/>
    </location>
</feature>
<accession>A0A2P8DFH8</accession>
<evidence type="ECO:0000259" key="1">
    <source>
        <dbReference type="PROSITE" id="PS50943"/>
    </source>
</evidence>
<dbReference type="AlphaFoldDB" id="A0A2P8DFH8"/>
<sequence>MQEAKLRWVNLGVKIRASRERAGLSLEELAKRISLSPTMLSAMERGIRGIKRDHMERIDRTLGTGGALASAWDTSSDSGLPLWYREGAKREKAATEIRNYHPLVIPGMLQAEDYMRALLIAGLPNESHSRIEELVRGRLDRQVILEGERAPRLLAVLDGGSLRRPIGGRETMRKQLVKLLESCDKPNVTVQVIPYETEYHPGMSNAFTLYAIPNSGWLLYTETRRVGYPTMDQDAVDDYQRAFSDLMAFGLPPAASRRLIADIEGEFS</sequence>
<dbReference type="SUPFAM" id="SSF47413">
    <property type="entry name" value="lambda repressor-like DNA-binding domains"/>
    <property type="match status" value="1"/>
</dbReference>
<dbReference type="EMBL" id="PYGA01000013">
    <property type="protein sequence ID" value="PSK95975.1"/>
    <property type="molecule type" value="Genomic_DNA"/>
</dbReference>
<comment type="caution">
    <text evidence="2">The sequence shown here is derived from an EMBL/GenBank/DDBJ whole genome shotgun (WGS) entry which is preliminary data.</text>
</comment>
<dbReference type="Gene3D" id="1.10.260.40">
    <property type="entry name" value="lambda repressor-like DNA-binding domains"/>
    <property type="match status" value="1"/>
</dbReference>
<keyword evidence="3" id="KW-1185">Reference proteome</keyword>
<name>A0A2P8DFH8_9ACTN</name>
<dbReference type="InterPro" id="IPR043917">
    <property type="entry name" value="DUF5753"/>
</dbReference>
<reference evidence="2 3" key="1">
    <citation type="submission" date="2018-03" db="EMBL/GenBank/DDBJ databases">
        <title>Genomic Encyclopedia of Archaeal and Bacterial Type Strains, Phase II (KMG-II): from individual species to whole genera.</title>
        <authorList>
            <person name="Goeker M."/>
        </authorList>
    </citation>
    <scope>NUCLEOTIDE SEQUENCE [LARGE SCALE GENOMIC DNA]</scope>
    <source>
        <strain evidence="2 3">DSM 45312</strain>
    </source>
</reference>
<dbReference type="PROSITE" id="PS50943">
    <property type="entry name" value="HTH_CROC1"/>
    <property type="match status" value="1"/>
</dbReference>
<dbReference type="RefSeq" id="WP_245928898.1">
    <property type="nucleotide sequence ID" value="NZ_PYGA01000013.1"/>
</dbReference>
<dbReference type="Pfam" id="PF13560">
    <property type="entry name" value="HTH_31"/>
    <property type="match status" value="1"/>
</dbReference>
<dbReference type="SMART" id="SM00530">
    <property type="entry name" value="HTH_XRE"/>
    <property type="match status" value="1"/>
</dbReference>
<organism evidence="2 3">
    <name type="scientific">Murinocardiopsis flavida</name>
    <dbReference type="NCBI Taxonomy" id="645275"/>
    <lineage>
        <taxon>Bacteria</taxon>
        <taxon>Bacillati</taxon>
        <taxon>Actinomycetota</taxon>
        <taxon>Actinomycetes</taxon>
        <taxon>Streptosporangiales</taxon>
        <taxon>Nocardiopsidaceae</taxon>
        <taxon>Murinocardiopsis</taxon>
    </lineage>
</organism>
<evidence type="ECO:0000313" key="3">
    <source>
        <dbReference type="Proteomes" id="UP000240542"/>
    </source>
</evidence>
<proteinExistence type="predicted"/>
<protein>
    <submittedName>
        <fullName evidence="2">Helix-turn-helix protein</fullName>
    </submittedName>
</protein>
<dbReference type="CDD" id="cd00093">
    <property type="entry name" value="HTH_XRE"/>
    <property type="match status" value="1"/>
</dbReference>
<dbReference type="Proteomes" id="UP000240542">
    <property type="component" value="Unassembled WGS sequence"/>
</dbReference>
<evidence type="ECO:0000313" key="2">
    <source>
        <dbReference type="EMBL" id="PSK95975.1"/>
    </source>
</evidence>